<evidence type="ECO:0000313" key="3">
    <source>
        <dbReference type="Proteomes" id="UP000220605"/>
    </source>
</evidence>
<sequence length="343" mass="39618">MSEPNIDYYVGDDKDKIKGLLKKVTLYKLYNTLENELKIIPEVQICNQECGAKLQGNSSDVSELLKLCKGICNIISKVKNIDGFCSEKSCSRSFIYMNIWLYEHVKKIKASDSVINNFYAALESIMKTYASELKQCNITNYNEYENVFIHMKYLIEFLHIYEDIKNEISADLSAEGQLYCSYIKEFFKYYNKIEGSCPSAGTKPIYCNVIGMYKPTLINARTIDSIYNKCKFDKIPCESDSPVKKDFPCLEIKDNLFKNQSQSGNIRNIASTLNTAILPFISISGISLIFYKFTPLGSYLRTRLRRKKNINTNTHEEKYNNLENISEIQGNYTDNINYNIMYK</sequence>
<evidence type="ECO:0000256" key="1">
    <source>
        <dbReference type="SAM" id="Phobius"/>
    </source>
</evidence>
<keyword evidence="1" id="KW-0812">Transmembrane</keyword>
<dbReference type="Pfam" id="PF05795">
    <property type="entry name" value="Plasmodium_Vir"/>
    <property type="match status" value="2"/>
</dbReference>
<keyword evidence="1" id="KW-0472">Membrane</keyword>
<dbReference type="OrthoDB" id="10306406at2759"/>
<dbReference type="VEuPathDB" id="PlasmoDB:PVPAM_060009200"/>
<organism evidence="2 3">
    <name type="scientific">Plasmodium vivax</name>
    <name type="common">malaria parasite P. vivax</name>
    <dbReference type="NCBI Taxonomy" id="5855"/>
    <lineage>
        <taxon>Eukaryota</taxon>
        <taxon>Sar</taxon>
        <taxon>Alveolata</taxon>
        <taxon>Apicomplexa</taxon>
        <taxon>Aconoidasida</taxon>
        <taxon>Haemosporida</taxon>
        <taxon>Plasmodiidae</taxon>
        <taxon>Plasmodium</taxon>
        <taxon>Plasmodium (Plasmodium)</taxon>
    </lineage>
</organism>
<dbReference type="EMBL" id="LT635612">
    <property type="protein sequence ID" value="VUZ93225.1"/>
    <property type="molecule type" value="Genomic_DNA"/>
</dbReference>
<reference evidence="3" key="1">
    <citation type="submission" date="2016-07" db="EMBL/GenBank/DDBJ databases">
        <authorList>
            <consortium name="Pathogen Informatics"/>
        </authorList>
    </citation>
    <scope>NUCLEOTIDE SEQUENCE [LARGE SCALE GENOMIC DNA]</scope>
</reference>
<dbReference type="Proteomes" id="UP000220605">
    <property type="component" value="Chromosome 1"/>
</dbReference>
<dbReference type="InterPro" id="IPR008780">
    <property type="entry name" value="Plasmodium_Vir"/>
</dbReference>
<accession>A0A564ZP62</accession>
<name>A0A564ZP62_PLAVI</name>
<gene>
    <name evidence="2" type="ORF">PVP01_0121100</name>
</gene>
<evidence type="ECO:0000313" key="2">
    <source>
        <dbReference type="EMBL" id="VUZ93225.1"/>
    </source>
</evidence>
<protein>
    <submittedName>
        <fullName evidence="2">VIR protein</fullName>
    </submittedName>
</protein>
<proteinExistence type="predicted"/>
<dbReference type="VEuPathDB" id="PlasmoDB:PVW1_140084200"/>
<dbReference type="VEuPathDB" id="PlasmoDB:PVP01_0121100"/>
<dbReference type="AlphaFoldDB" id="A0A564ZP62"/>
<feature type="transmembrane region" description="Helical" evidence="1">
    <location>
        <begin position="276"/>
        <end position="300"/>
    </location>
</feature>
<keyword evidence="1" id="KW-1133">Transmembrane helix</keyword>